<accession>A0A0M0J6U1</accession>
<keyword evidence="2" id="KW-0812">Transmembrane</keyword>
<dbReference type="EMBL" id="JWZX01003315">
    <property type="protein sequence ID" value="KOO22042.1"/>
    <property type="molecule type" value="Genomic_DNA"/>
</dbReference>
<dbReference type="Proteomes" id="UP000037460">
    <property type="component" value="Unassembled WGS sequence"/>
</dbReference>
<name>A0A0M0J6U1_9EUKA</name>
<evidence type="ECO:0000313" key="4">
    <source>
        <dbReference type="Proteomes" id="UP000037460"/>
    </source>
</evidence>
<dbReference type="AlphaFoldDB" id="A0A0M0J6U1"/>
<comment type="caution">
    <text evidence="3">The sequence shown here is derived from an EMBL/GenBank/DDBJ whole genome shotgun (WGS) entry which is preliminary data.</text>
</comment>
<gene>
    <name evidence="3" type="ORF">Ctob_002943</name>
</gene>
<evidence type="ECO:0000256" key="1">
    <source>
        <dbReference type="SAM" id="MobiDB-lite"/>
    </source>
</evidence>
<evidence type="ECO:0000256" key="2">
    <source>
        <dbReference type="SAM" id="Phobius"/>
    </source>
</evidence>
<keyword evidence="2" id="KW-0472">Membrane</keyword>
<sequence>MGKTARVHIVGGDEEARARDDAIEEAIKATTKSKYLAQDKEVSFWQAHWLFLTFEWLKLGDKVHTTESGNTIKDNFVNVGVVAALLFTMVTLDATAVGPEIAQFSSGIVTEETSGKVYVFINSLAMWFLFGAVLHSMYLYCQLSELQTSTEVGYWSESMGFIMLNFHLFYLVVGFVLYILAQAWLVLTYLGLIAGFVSIGIAIFFMAVPLVYASTKSVQAMYNARQKMVKAEATLAKPKDSSVEGGDHAVRPEMETPT</sequence>
<reference evidence="4" key="1">
    <citation type="journal article" date="2015" name="PLoS Genet.">
        <title>Genome Sequence and Transcriptome Analyses of Chrysochromulina tobin: Metabolic Tools for Enhanced Algal Fitness in the Prominent Order Prymnesiales (Haptophyceae).</title>
        <authorList>
            <person name="Hovde B.T."/>
            <person name="Deodato C.R."/>
            <person name="Hunsperger H.M."/>
            <person name="Ryken S.A."/>
            <person name="Yost W."/>
            <person name="Jha R.K."/>
            <person name="Patterson J."/>
            <person name="Monnat R.J. Jr."/>
            <person name="Barlow S.B."/>
            <person name="Starkenburg S.R."/>
            <person name="Cattolico R.A."/>
        </authorList>
    </citation>
    <scope>NUCLEOTIDE SEQUENCE</scope>
    <source>
        <strain evidence="4">CCMP291</strain>
    </source>
</reference>
<feature type="region of interest" description="Disordered" evidence="1">
    <location>
        <begin position="235"/>
        <end position="258"/>
    </location>
</feature>
<feature type="transmembrane region" description="Helical" evidence="2">
    <location>
        <begin position="161"/>
        <end position="181"/>
    </location>
</feature>
<feature type="transmembrane region" description="Helical" evidence="2">
    <location>
        <begin position="76"/>
        <end position="97"/>
    </location>
</feature>
<keyword evidence="2" id="KW-1133">Transmembrane helix</keyword>
<feature type="transmembrane region" description="Helical" evidence="2">
    <location>
        <begin position="187"/>
        <end position="212"/>
    </location>
</feature>
<evidence type="ECO:0000313" key="3">
    <source>
        <dbReference type="EMBL" id="KOO22042.1"/>
    </source>
</evidence>
<evidence type="ECO:0008006" key="5">
    <source>
        <dbReference type="Google" id="ProtNLM"/>
    </source>
</evidence>
<feature type="transmembrane region" description="Helical" evidence="2">
    <location>
        <begin position="117"/>
        <end position="140"/>
    </location>
</feature>
<proteinExistence type="predicted"/>
<keyword evidence="4" id="KW-1185">Reference proteome</keyword>
<organism evidence="3 4">
    <name type="scientific">Chrysochromulina tobinii</name>
    <dbReference type="NCBI Taxonomy" id="1460289"/>
    <lineage>
        <taxon>Eukaryota</taxon>
        <taxon>Haptista</taxon>
        <taxon>Haptophyta</taxon>
        <taxon>Prymnesiophyceae</taxon>
        <taxon>Prymnesiales</taxon>
        <taxon>Chrysochromulinaceae</taxon>
        <taxon>Chrysochromulina</taxon>
    </lineage>
</organism>
<protein>
    <recommendedName>
        <fullName evidence="5">Transmembrane protein</fullName>
    </recommendedName>
</protein>
<feature type="compositionally biased region" description="Basic and acidic residues" evidence="1">
    <location>
        <begin position="237"/>
        <end position="258"/>
    </location>
</feature>